<dbReference type="Proteomes" id="UP001174691">
    <property type="component" value="Unassembled WGS sequence"/>
</dbReference>
<evidence type="ECO:0000256" key="1">
    <source>
        <dbReference type="ARBA" id="ARBA00004613"/>
    </source>
</evidence>
<dbReference type="Gene3D" id="3.40.50.1820">
    <property type="entry name" value="alpha/beta hydrolase"/>
    <property type="match status" value="1"/>
</dbReference>
<comment type="caution">
    <text evidence="14">The sequence shown here is derived from an EMBL/GenBank/DDBJ whole genome shotgun (WGS) entry which is preliminary data.</text>
</comment>
<evidence type="ECO:0000256" key="9">
    <source>
        <dbReference type="ARBA" id="ARBA00023157"/>
    </source>
</evidence>
<keyword evidence="15" id="KW-1185">Reference proteome</keyword>
<evidence type="ECO:0000256" key="11">
    <source>
        <dbReference type="PIRSR" id="PIRSR611150-1"/>
    </source>
</evidence>
<feature type="active site" description="Nucleophile" evidence="11">
    <location>
        <position position="133"/>
    </location>
</feature>
<gene>
    <name evidence="14" type="ORF">NKR19_g5456</name>
</gene>
<dbReference type="GO" id="GO:0016052">
    <property type="term" value="P:carbohydrate catabolic process"/>
    <property type="evidence" value="ECO:0007669"/>
    <property type="project" value="TreeGrafter"/>
</dbReference>
<dbReference type="SUPFAM" id="SSF53474">
    <property type="entry name" value="alpha/beta-Hydrolases"/>
    <property type="match status" value="1"/>
</dbReference>
<comment type="subcellular location">
    <subcellularLocation>
        <location evidence="1 13">Secreted</location>
    </subcellularLocation>
</comment>
<dbReference type="PRINTS" id="PR00129">
    <property type="entry name" value="CUTINASE"/>
</dbReference>
<feature type="active site" evidence="11">
    <location>
        <position position="188"/>
    </location>
</feature>
<dbReference type="GO" id="GO:0005576">
    <property type="term" value="C:extracellular region"/>
    <property type="evidence" value="ECO:0007669"/>
    <property type="project" value="UniProtKB-SubCell"/>
</dbReference>
<comment type="similarity">
    <text evidence="2 13">Belongs to the cutinase family.</text>
</comment>
<dbReference type="InterPro" id="IPR011150">
    <property type="entry name" value="Cutinase_monf"/>
</dbReference>
<feature type="disulfide bond" evidence="12">
    <location>
        <begin position="184"/>
        <end position="191"/>
    </location>
</feature>
<feature type="chain" id="PRO_5041488128" description="Cutinase" evidence="13">
    <location>
        <begin position="22"/>
        <end position="230"/>
    </location>
</feature>
<organism evidence="14 15">
    <name type="scientific">Coniochaeta hoffmannii</name>
    <dbReference type="NCBI Taxonomy" id="91930"/>
    <lineage>
        <taxon>Eukaryota</taxon>
        <taxon>Fungi</taxon>
        <taxon>Dikarya</taxon>
        <taxon>Ascomycota</taxon>
        <taxon>Pezizomycotina</taxon>
        <taxon>Sordariomycetes</taxon>
        <taxon>Sordariomycetidae</taxon>
        <taxon>Coniochaetales</taxon>
        <taxon>Coniochaetaceae</taxon>
        <taxon>Coniochaeta</taxon>
    </lineage>
</organism>
<feature type="disulfide bond" evidence="12">
    <location>
        <begin position="45"/>
        <end position="122"/>
    </location>
</feature>
<dbReference type="EC" id="3.1.1.74" evidence="3 13"/>
<dbReference type="InterPro" id="IPR043580">
    <property type="entry name" value="CUTINASE_1"/>
</dbReference>
<keyword evidence="5 13" id="KW-0964">Secreted</keyword>
<evidence type="ECO:0000313" key="14">
    <source>
        <dbReference type="EMBL" id="KAJ9150068.1"/>
    </source>
</evidence>
<keyword evidence="6 13" id="KW-0732">Signal</keyword>
<keyword evidence="8" id="KW-0843">Virulence</keyword>
<feature type="signal peptide" evidence="13">
    <location>
        <begin position="1"/>
        <end position="21"/>
    </location>
</feature>
<keyword evidence="9 12" id="KW-1015">Disulfide bond</keyword>
<evidence type="ECO:0000256" key="8">
    <source>
        <dbReference type="ARBA" id="ARBA00023026"/>
    </source>
</evidence>
<accession>A0AA38RX80</accession>
<comment type="catalytic activity">
    <reaction evidence="10 13">
        <text>cutin + H2O = cutin monomers.</text>
        <dbReference type="EC" id="3.1.1.74"/>
    </reaction>
</comment>
<protein>
    <recommendedName>
        <fullName evidence="3 13">Cutinase</fullName>
        <ecNumber evidence="3 13">3.1.1.74</ecNumber>
    </recommendedName>
</protein>
<keyword evidence="4 13" id="KW-0719">Serine esterase</keyword>
<dbReference type="AlphaFoldDB" id="A0AA38RX80"/>
<dbReference type="PANTHER" id="PTHR48250">
    <property type="entry name" value="CUTINASE 2-RELATED"/>
    <property type="match status" value="1"/>
</dbReference>
<evidence type="ECO:0000256" key="13">
    <source>
        <dbReference type="RuleBase" id="RU361263"/>
    </source>
</evidence>
<comment type="function">
    <text evidence="13">Catalyzes the hydrolysis of complex carboxylic polyesters found in the cell wall of plants. Degrades cutin, a macromolecule that forms the structure of the plant cuticle.</text>
</comment>
<dbReference type="InterPro" id="IPR029058">
    <property type="entry name" value="AB_hydrolase_fold"/>
</dbReference>
<name>A0AA38RX80_9PEZI</name>
<dbReference type="InterPro" id="IPR043579">
    <property type="entry name" value="CUTINASE_2"/>
</dbReference>
<evidence type="ECO:0000256" key="3">
    <source>
        <dbReference type="ARBA" id="ARBA00013095"/>
    </source>
</evidence>
<dbReference type="PROSITE" id="PS00931">
    <property type="entry name" value="CUTINASE_2"/>
    <property type="match status" value="1"/>
</dbReference>
<dbReference type="PANTHER" id="PTHR48250:SF3">
    <property type="entry name" value="CUTINASE 1-RELATED"/>
    <property type="match status" value="1"/>
</dbReference>
<evidence type="ECO:0000256" key="2">
    <source>
        <dbReference type="ARBA" id="ARBA00007534"/>
    </source>
</evidence>
<sequence length="230" mass="24365">MHNLKRHVVLLPLLLLSATTAHPLHVQPRQTWTGITAHDFSTYGCKPIILIFARETIGPGNMGDKVGPQLSNGLKLVFGPSNVATEGVDYLGLPETNFASGGAPPVGIGEMQILLTSATSLCPTSVVVASGYSQGAALTHRAIEGLSQGVKDRIAGVVTFGDTQTLQDGEHILGFPLNKTLIICNVGDVICAGTLWVVPIHLDYTRRVPEAVAFLVSRIEAAWAERLLAG</sequence>
<dbReference type="GO" id="GO:0050525">
    <property type="term" value="F:cutinase activity"/>
    <property type="evidence" value="ECO:0007669"/>
    <property type="project" value="UniProtKB-UniRule"/>
</dbReference>
<proteinExistence type="inferred from homology"/>
<dbReference type="InterPro" id="IPR000675">
    <property type="entry name" value="Cutinase/axe"/>
</dbReference>
<reference evidence="14" key="1">
    <citation type="submission" date="2022-07" db="EMBL/GenBank/DDBJ databases">
        <title>Fungi with potential for degradation of polypropylene.</title>
        <authorList>
            <person name="Gostincar C."/>
        </authorList>
    </citation>
    <scope>NUCLEOTIDE SEQUENCE</scope>
    <source>
        <strain evidence="14">EXF-13287</strain>
    </source>
</reference>
<dbReference type="Pfam" id="PF01083">
    <property type="entry name" value="Cutinase"/>
    <property type="match status" value="1"/>
</dbReference>
<evidence type="ECO:0000256" key="12">
    <source>
        <dbReference type="PIRSR" id="PIRSR611150-2"/>
    </source>
</evidence>
<dbReference type="PROSITE" id="PS00155">
    <property type="entry name" value="CUTINASE_1"/>
    <property type="match status" value="1"/>
</dbReference>
<evidence type="ECO:0000256" key="10">
    <source>
        <dbReference type="ARBA" id="ARBA00034045"/>
    </source>
</evidence>
<evidence type="ECO:0000256" key="4">
    <source>
        <dbReference type="ARBA" id="ARBA00022487"/>
    </source>
</evidence>
<dbReference type="EMBL" id="JANBVN010000075">
    <property type="protein sequence ID" value="KAJ9150068.1"/>
    <property type="molecule type" value="Genomic_DNA"/>
</dbReference>
<evidence type="ECO:0000256" key="7">
    <source>
        <dbReference type="ARBA" id="ARBA00022801"/>
    </source>
</evidence>
<evidence type="ECO:0000256" key="5">
    <source>
        <dbReference type="ARBA" id="ARBA00022525"/>
    </source>
</evidence>
<evidence type="ECO:0000256" key="6">
    <source>
        <dbReference type="ARBA" id="ARBA00022729"/>
    </source>
</evidence>
<dbReference type="SMART" id="SM01110">
    <property type="entry name" value="Cutinase"/>
    <property type="match status" value="1"/>
</dbReference>
<evidence type="ECO:0000313" key="15">
    <source>
        <dbReference type="Proteomes" id="UP001174691"/>
    </source>
</evidence>
<keyword evidence="7 13" id="KW-0378">Hydrolase</keyword>
<feature type="active site" description="Proton donor/acceptor" evidence="11">
    <location>
        <position position="201"/>
    </location>
</feature>